<comment type="subcellular location">
    <subcellularLocation>
        <location evidence="1">Cell inner membrane</location>
        <topology evidence="1">Multi-pass membrane protein</topology>
    </subcellularLocation>
</comment>
<comment type="caution">
    <text evidence="14">The sequence shown here is derived from an EMBL/GenBank/DDBJ whole genome shotgun (WGS) entry which is preliminary data.</text>
</comment>
<dbReference type="PANTHER" id="PTHR32024:SF2">
    <property type="entry name" value="TRK SYSTEM POTASSIUM UPTAKE PROTEIN TRKG-RELATED"/>
    <property type="match status" value="1"/>
</dbReference>
<feature type="transmembrane region" description="Helical" evidence="13">
    <location>
        <begin position="398"/>
        <end position="420"/>
    </location>
</feature>
<feature type="transmembrane region" description="Helical" evidence="13">
    <location>
        <begin position="190"/>
        <end position="212"/>
    </location>
</feature>
<dbReference type="PIRSF" id="PIRSF006247">
    <property type="entry name" value="TrkH"/>
    <property type="match status" value="1"/>
</dbReference>
<evidence type="ECO:0000256" key="12">
    <source>
        <dbReference type="PIRSR" id="PIRSR006247-1"/>
    </source>
</evidence>
<evidence type="ECO:0000313" key="14">
    <source>
        <dbReference type="EMBL" id="RKD92461.1"/>
    </source>
</evidence>
<keyword evidence="3" id="KW-0813">Transport</keyword>
<keyword evidence="11 13" id="KW-0472">Membrane</keyword>
<evidence type="ECO:0000256" key="11">
    <source>
        <dbReference type="ARBA" id="ARBA00023136"/>
    </source>
</evidence>
<evidence type="ECO:0000256" key="7">
    <source>
        <dbReference type="ARBA" id="ARBA00022692"/>
    </source>
</evidence>
<keyword evidence="4" id="KW-1003">Cell membrane</keyword>
<feature type="transmembrane region" description="Helical" evidence="13">
    <location>
        <begin position="7"/>
        <end position="32"/>
    </location>
</feature>
<evidence type="ECO:0000256" key="8">
    <source>
        <dbReference type="ARBA" id="ARBA00022958"/>
    </source>
</evidence>
<dbReference type="GO" id="GO:0046872">
    <property type="term" value="F:metal ion binding"/>
    <property type="evidence" value="ECO:0007669"/>
    <property type="project" value="UniProtKB-KW"/>
</dbReference>
<feature type="binding site" evidence="12">
    <location>
        <position position="437"/>
    </location>
    <ligand>
        <name>K(+)</name>
        <dbReference type="ChEBI" id="CHEBI:29103"/>
    </ligand>
</feature>
<evidence type="ECO:0000256" key="10">
    <source>
        <dbReference type="ARBA" id="ARBA00023065"/>
    </source>
</evidence>
<dbReference type="PANTHER" id="PTHR32024">
    <property type="entry name" value="TRK SYSTEM POTASSIUM UPTAKE PROTEIN TRKG-RELATED"/>
    <property type="match status" value="1"/>
</dbReference>
<feature type="binding site" evidence="12">
    <location>
        <position position="116"/>
    </location>
    <ligand>
        <name>K(+)</name>
        <dbReference type="ChEBI" id="CHEBI:29103"/>
    </ligand>
</feature>
<evidence type="ECO:0000256" key="4">
    <source>
        <dbReference type="ARBA" id="ARBA00022475"/>
    </source>
</evidence>
<feature type="transmembrane region" description="Helical" evidence="13">
    <location>
        <begin position="240"/>
        <end position="258"/>
    </location>
</feature>
<name>A0A419WAF1_9BACT</name>
<keyword evidence="10" id="KW-0406">Ion transport</keyword>
<feature type="transmembrane region" description="Helical" evidence="13">
    <location>
        <begin position="336"/>
        <end position="358"/>
    </location>
</feature>
<dbReference type="Proteomes" id="UP000283387">
    <property type="component" value="Unassembled WGS sequence"/>
</dbReference>
<dbReference type="Pfam" id="PF02386">
    <property type="entry name" value="TrkH"/>
    <property type="match status" value="1"/>
</dbReference>
<dbReference type="AlphaFoldDB" id="A0A419WAF1"/>
<keyword evidence="15" id="KW-1185">Reference proteome</keyword>
<sequence length="486" mass="53772">MKHRKINIFIITHIISIIILFEGLFMLPAFLVSLIYKENISGDLIRAILLTLCIGAVLNISTRNFRNAEPGVRESLVIASFGWIILALVGSFPYLVTGSIPRFVDAYFESMSGFTTTGSSILTDIEALPKSILFWRSLTHWIGGMGIIVLVIAIMPFLKISGMQLFSSEASVVVEEKVSTKIRYVARNIWMIYVGFTVVETILLMFGGMPLFDSICHSFATVATGGFSTKNTSVTDYSPYIQYVITIFMALSGINFTLHVLGFKGRFKQALSNQELHLYLKVIGAVGLILTVILYTSQQITFEKAFRDSFFQVVSVITATGFATADYLVWPIQGIILIAFLMLIGACAGSTGGGVKVIRHVINFQYLRNSIRRVLHPNAVFNVRYNNKILNNAQVSSVMNFIIIYYGVVIAGTFVMLLLGNSWATSFGSILTTMGGVGPGFGLVGPASNFSMLTDSSKYLLSFSMLLGRLEIFPVLSLFTNWFWRT</sequence>
<reference evidence="14 15" key="1">
    <citation type="submission" date="2018-09" db="EMBL/GenBank/DDBJ databases">
        <title>Genomic Encyclopedia of Archaeal and Bacterial Type Strains, Phase II (KMG-II): from individual species to whole genera.</title>
        <authorList>
            <person name="Goeker M."/>
        </authorList>
    </citation>
    <scope>NUCLEOTIDE SEQUENCE [LARGE SCALE GENOMIC DNA]</scope>
    <source>
        <strain evidence="14 15">DSM 27148</strain>
    </source>
</reference>
<gene>
    <name evidence="14" type="ORF">BC643_2834</name>
</gene>
<dbReference type="InterPro" id="IPR004772">
    <property type="entry name" value="TrkH"/>
</dbReference>
<keyword evidence="8 12" id="KW-0630">Potassium</keyword>
<protein>
    <submittedName>
        <fullName evidence="14">Trk system potassium uptake protein TrkH</fullName>
    </submittedName>
</protein>
<accession>A0A419WAF1</accession>
<feature type="transmembrane region" description="Helical" evidence="13">
    <location>
        <begin position="459"/>
        <end position="484"/>
    </location>
</feature>
<dbReference type="GO" id="GO:0005886">
    <property type="term" value="C:plasma membrane"/>
    <property type="evidence" value="ECO:0007669"/>
    <property type="project" value="UniProtKB-SubCell"/>
</dbReference>
<evidence type="ECO:0000256" key="1">
    <source>
        <dbReference type="ARBA" id="ARBA00004429"/>
    </source>
</evidence>
<feature type="transmembrane region" description="Helical" evidence="13">
    <location>
        <begin position="74"/>
        <end position="96"/>
    </location>
</feature>
<feature type="transmembrane region" description="Helical" evidence="13">
    <location>
        <begin position="427"/>
        <end position="447"/>
    </location>
</feature>
<evidence type="ECO:0000313" key="15">
    <source>
        <dbReference type="Proteomes" id="UP000283387"/>
    </source>
</evidence>
<feature type="transmembrane region" description="Helical" evidence="13">
    <location>
        <begin position="44"/>
        <end position="62"/>
    </location>
</feature>
<keyword evidence="7 13" id="KW-0812">Transmembrane</keyword>
<evidence type="ECO:0000256" key="2">
    <source>
        <dbReference type="ARBA" id="ARBA00009137"/>
    </source>
</evidence>
<evidence type="ECO:0000256" key="5">
    <source>
        <dbReference type="ARBA" id="ARBA00022519"/>
    </source>
</evidence>
<evidence type="ECO:0000256" key="3">
    <source>
        <dbReference type="ARBA" id="ARBA00022448"/>
    </source>
</evidence>
<organism evidence="14 15">
    <name type="scientific">Mangrovibacterium diazotrophicum</name>
    <dbReference type="NCBI Taxonomy" id="1261403"/>
    <lineage>
        <taxon>Bacteria</taxon>
        <taxon>Pseudomonadati</taxon>
        <taxon>Bacteroidota</taxon>
        <taxon>Bacteroidia</taxon>
        <taxon>Marinilabiliales</taxon>
        <taxon>Prolixibacteraceae</taxon>
        <taxon>Mangrovibacterium</taxon>
    </lineage>
</organism>
<evidence type="ECO:0000256" key="6">
    <source>
        <dbReference type="ARBA" id="ARBA00022538"/>
    </source>
</evidence>
<feature type="binding site" evidence="12">
    <location>
        <position position="117"/>
    </location>
    <ligand>
        <name>K(+)</name>
        <dbReference type="ChEBI" id="CHEBI:29103"/>
    </ligand>
</feature>
<feature type="transmembrane region" description="Helical" evidence="13">
    <location>
        <begin position="278"/>
        <end position="297"/>
    </location>
</feature>
<dbReference type="InterPro" id="IPR003445">
    <property type="entry name" value="Cat_transpt"/>
</dbReference>
<evidence type="ECO:0000256" key="13">
    <source>
        <dbReference type="SAM" id="Phobius"/>
    </source>
</evidence>
<dbReference type="RefSeq" id="WP_245994970.1">
    <property type="nucleotide sequence ID" value="NZ_RAPN01000001.1"/>
</dbReference>
<feature type="binding site" evidence="12">
    <location>
        <position position="320"/>
    </location>
    <ligand>
        <name>K(+)</name>
        <dbReference type="ChEBI" id="CHEBI:29103"/>
    </ligand>
</feature>
<evidence type="ECO:0000256" key="9">
    <source>
        <dbReference type="ARBA" id="ARBA00022989"/>
    </source>
</evidence>
<feature type="binding site" evidence="12">
    <location>
        <position position="225"/>
    </location>
    <ligand>
        <name>K(+)</name>
        <dbReference type="ChEBI" id="CHEBI:29103"/>
    </ligand>
</feature>
<comment type="similarity">
    <text evidence="2">Belongs to the TrkH potassium transport family.</text>
</comment>
<keyword evidence="5" id="KW-0997">Cell inner membrane</keyword>
<keyword evidence="12" id="KW-0479">Metal-binding</keyword>
<keyword evidence="9 13" id="KW-1133">Transmembrane helix</keyword>
<dbReference type="GO" id="GO:0015379">
    <property type="term" value="F:potassium:chloride symporter activity"/>
    <property type="evidence" value="ECO:0007669"/>
    <property type="project" value="InterPro"/>
</dbReference>
<proteinExistence type="inferred from homology"/>
<dbReference type="EMBL" id="RAPN01000001">
    <property type="protein sequence ID" value="RKD92461.1"/>
    <property type="molecule type" value="Genomic_DNA"/>
</dbReference>
<keyword evidence="6" id="KW-0633">Potassium transport</keyword>
<feature type="transmembrane region" description="Helical" evidence="13">
    <location>
        <begin position="138"/>
        <end position="158"/>
    </location>
</feature>